<protein>
    <submittedName>
        <fullName evidence="2">Iron-sulfur cluster-binding protein</fullName>
    </submittedName>
</protein>
<feature type="non-terminal residue" evidence="2">
    <location>
        <position position="113"/>
    </location>
</feature>
<reference evidence="2" key="1">
    <citation type="submission" date="2020-02" db="EMBL/GenBank/DDBJ databases">
        <authorList>
            <person name="Meier V. D."/>
        </authorList>
    </citation>
    <scope>NUCLEOTIDE SEQUENCE</scope>
    <source>
        <strain evidence="2">AVDCRST_MAG33</strain>
    </source>
</reference>
<feature type="compositionally biased region" description="Basic and acidic residues" evidence="1">
    <location>
        <begin position="44"/>
        <end position="68"/>
    </location>
</feature>
<feature type="region of interest" description="Disordered" evidence="1">
    <location>
        <begin position="1"/>
        <end position="113"/>
    </location>
</feature>
<name>A0A6J4UQ82_9BACT</name>
<gene>
    <name evidence="2" type="ORF">AVDCRST_MAG33-1355</name>
</gene>
<feature type="compositionally biased region" description="Basic and acidic residues" evidence="1">
    <location>
        <begin position="75"/>
        <end position="102"/>
    </location>
</feature>
<proteinExistence type="predicted"/>
<evidence type="ECO:0000256" key="1">
    <source>
        <dbReference type="SAM" id="MobiDB-lite"/>
    </source>
</evidence>
<dbReference type="AlphaFoldDB" id="A0A6J4UQ82"/>
<evidence type="ECO:0000313" key="2">
    <source>
        <dbReference type="EMBL" id="CAA9556839.1"/>
    </source>
</evidence>
<dbReference type="EMBL" id="CADCWK010000134">
    <property type="protein sequence ID" value="CAA9556839.1"/>
    <property type="molecule type" value="Genomic_DNA"/>
</dbReference>
<organism evidence="2">
    <name type="scientific">uncultured Thermomicrobiales bacterium</name>
    <dbReference type="NCBI Taxonomy" id="1645740"/>
    <lineage>
        <taxon>Bacteria</taxon>
        <taxon>Pseudomonadati</taxon>
        <taxon>Thermomicrobiota</taxon>
        <taxon>Thermomicrobia</taxon>
        <taxon>Thermomicrobiales</taxon>
        <taxon>environmental samples</taxon>
    </lineage>
</organism>
<accession>A0A6J4UQ82</accession>
<sequence length="113" mass="12186">GAGDLRARHAPAVGTRSSAARQRGDRTGRGRHGGRGPVPSAGHWRTDHGGPAGRDHRREPGDRPDRRSPGGGRRGGPDPRRRAVHRPGDGQSRRCDGPEPDRPAPPLRHHRDV</sequence>
<feature type="non-terminal residue" evidence="2">
    <location>
        <position position="1"/>
    </location>
</feature>